<accession>A0AA39N9J5</accession>
<proteinExistence type="predicted"/>
<evidence type="ECO:0000256" key="1">
    <source>
        <dbReference type="SAM" id="MobiDB-lite"/>
    </source>
</evidence>
<name>A0AA39N9J5_9AGAR</name>
<keyword evidence="3" id="KW-1185">Reference proteome</keyword>
<dbReference type="AlphaFoldDB" id="A0AA39N9J5"/>
<feature type="compositionally biased region" description="Basic and acidic residues" evidence="1">
    <location>
        <begin position="1"/>
        <end position="16"/>
    </location>
</feature>
<feature type="region of interest" description="Disordered" evidence="1">
    <location>
        <begin position="1"/>
        <end position="21"/>
    </location>
</feature>
<evidence type="ECO:0000313" key="3">
    <source>
        <dbReference type="Proteomes" id="UP001175227"/>
    </source>
</evidence>
<reference evidence="2" key="1">
    <citation type="submission" date="2023-06" db="EMBL/GenBank/DDBJ databases">
        <authorList>
            <consortium name="Lawrence Berkeley National Laboratory"/>
            <person name="Ahrendt S."/>
            <person name="Sahu N."/>
            <person name="Indic B."/>
            <person name="Wong-Bajracharya J."/>
            <person name="Merenyi Z."/>
            <person name="Ke H.-M."/>
            <person name="Monk M."/>
            <person name="Kocsube S."/>
            <person name="Drula E."/>
            <person name="Lipzen A."/>
            <person name="Balint B."/>
            <person name="Henrissat B."/>
            <person name="Andreopoulos B."/>
            <person name="Martin F.M."/>
            <person name="Harder C.B."/>
            <person name="Rigling D."/>
            <person name="Ford K.L."/>
            <person name="Foster G.D."/>
            <person name="Pangilinan J."/>
            <person name="Papanicolaou A."/>
            <person name="Barry K."/>
            <person name="LaButti K."/>
            <person name="Viragh M."/>
            <person name="Koriabine M."/>
            <person name="Yan M."/>
            <person name="Riley R."/>
            <person name="Champramary S."/>
            <person name="Plett K.L."/>
            <person name="Tsai I.J."/>
            <person name="Slot J."/>
            <person name="Sipos G."/>
            <person name="Plett J."/>
            <person name="Nagy L.G."/>
            <person name="Grigoriev I.V."/>
        </authorList>
    </citation>
    <scope>NUCLEOTIDE SEQUENCE</scope>
    <source>
        <strain evidence="2">ICMP 16352</strain>
    </source>
</reference>
<evidence type="ECO:0000313" key="2">
    <source>
        <dbReference type="EMBL" id="KAK0461542.1"/>
    </source>
</evidence>
<protein>
    <submittedName>
        <fullName evidence="2">Uncharacterized protein</fullName>
    </submittedName>
</protein>
<organism evidence="2 3">
    <name type="scientific">Armillaria novae-zelandiae</name>
    <dbReference type="NCBI Taxonomy" id="153914"/>
    <lineage>
        <taxon>Eukaryota</taxon>
        <taxon>Fungi</taxon>
        <taxon>Dikarya</taxon>
        <taxon>Basidiomycota</taxon>
        <taxon>Agaricomycotina</taxon>
        <taxon>Agaricomycetes</taxon>
        <taxon>Agaricomycetidae</taxon>
        <taxon>Agaricales</taxon>
        <taxon>Marasmiineae</taxon>
        <taxon>Physalacriaceae</taxon>
        <taxon>Armillaria</taxon>
    </lineage>
</organism>
<dbReference type="Proteomes" id="UP001175227">
    <property type="component" value="Unassembled WGS sequence"/>
</dbReference>
<sequence>MLICDSKRRERRREGCRTSSSQRVTRKGGCAILPNCLLPITTFYGVLIPHPRIIHIPHLRATPSHQGASVRPLGNDERRQSFLDDLEPEPLVSPADVMSLRTLLEANLASISTTAHCVRPRQMKMIRFEMAQIQSRSRRDERLERITVPTSGAPGPLAWVIVWRFYESRLYEGHRAGLEFRDAERRRDRGRTSQYRAGSGLPVVGREYVSPIPMSLARWVPVPTVKLPDLCSATGSPQADGLHVPYPIHPLYSIPRQLFARADTFQIV</sequence>
<dbReference type="EMBL" id="JAUEPR010000141">
    <property type="protein sequence ID" value="KAK0461542.1"/>
    <property type="molecule type" value="Genomic_DNA"/>
</dbReference>
<gene>
    <name evidence="2" type="ORF">IW261DRAFT_1599353</name>
</gene>
<comment type="caution">
    <text evidence="2">The sequence shown here is derived from an EMBL/GenBank/DDBJ whole genome shotgun (WGS) entry which is preliminary data.</text>
</comment>